<evidence type="ECO:0000313" key="3">
    <source>
        <dbReference type="Proteomes" id="UP001558613"/>
    </source>
</evidence>
<feature type="region of interest" description="Disordered" evidence="1">
    <location>
        <begin position="89"/>
        <end position="111"/>
    </location>
</feature>
<evidence type="ECO:0000256" key="1">
    <source>
        <dbReference type="SAM" id="MobiDB-lite"/>
    </source>
</evidence>
<feature type="compositionally biased region" description="Acidic residues" evidence="1">
    <location>
        <begin position="98"/>
        <end position="111"/>
    </location>
</feature>
<comment type="caution">
    <text evidence="2">The sequence shown here is derived from an EMBL/GenBank/DDBJ whole genome shotgun (WGS) entry which is preliminary data.</text>
</comment>
<organism evidence="2 3">
    <name type="scientific">Cirrhinus molitorella</name>
    <name type="common">mud carp</name>
    <dbReference type="NCBI Taxonomy" id="172907"/>
    <lineage>
        <taxon>Eukaryota</taxon>
        <taxon>Metazoa</taxon>
        <taxon>Chordata</taxon>
        <taxon>Craniata</taxon>
        <taxon>Vertebrata</taxon>
        <taxon>Euteleostomi</taxon>
        <taxon>Actinopterygii</taxon>
        <taxon>Neopterygii</taxon>
        <taxon>Teleostei</taxon>
        <taxon>Ostariophysi</taxon>
        <taxon>Cypriniformes</taxon>
        <taxon>Cyprinidae</taxon>
        <taxon>Labeoninae</taxon>
        <taxon>Labeonini</taxon>
        <taxon>Cirrhinus</taxon>
    </lineage>
</organism>
<proteinExistence type="predicted"/>
<reference evidence="2 3" key="1">
    <citation type="submission" date="2023-09" db="EMBL/GenBank/DDBJ databases">
        <authorList>
            <person name="Wang M."/>
        </authorList>
    </citation>
    <scope>NUCLEOTIDE SEQUENCE [LARGE SCALE GENOMIC DNA]</scope>
    <source>
        <strain evidence="2">GT-2023</strain>
        <tissue evidence="2">Liver</tissue>
    </source>
</reference>
<feature type="compositionally biased region" description="Polar residues" evidence="1">
    <location>
        <begin position="1"/>
        <end position="10"/>
    </location>
</feature>
<keyword evidence="3" id="KW-1185">Reference proteome</keyword>
<evidence type="ECO:0000313" key="2">
    <source>
        <dbReference type="EMBL" id="KAL1267530.1"/>
    </source>
</evidence>
<dbReference type="EMBL" id="JAYMGO010000009">
    <property type="protein sequence ID" value="KAL1267530.1"/>
    <property type="molecule type" value="Genomic_DNA"/>
</dbReference>
<dbReference type="Proteomes" id="UP001558613">
    <property type="component" value="Unassembled WGS sequence"/>
</dbReference>
<feature type="region of interest" description="Disordered" evidence="1">
    <location>
        <begin position="1"/>
        <end position="24"/>
    </location>
</feature>
<sequence length="111" mass="13240">MLRWLGQTSGSGRGEKRVEAEDENVDRACETKRRKFNCKWQTGRHWLVFDSKNAVMFCQICREYTKEKNKTNSFIWHADSVRRRRPEFVRKNIKETSDSEEEMSSESSEDI</sequence>
<protein>
    <submittedName>
        <fullName evidence="2">Uncharacterized protein</fullName>
    </submittedName>
</protein>
<gene>
    <name evidence="2" type="ORF">QQF64_032893</name>
</gene>
<name>A0ABR3MSD3_9TELE</name>
<accession>A0ABR3MSD3</accession>
<feature type="compositionally biased region" description="Basic and acidic residues" evidence="1">
    <location>
        <begin position="13"/>
        <end position="24"/>
    </location>
</feature>